<organism evidence="1 2">
    <name type="scientific">Nitratidesulfovibrio liaohensis</name>
    <dbReference type="NCBI Taxonomy" id="2604158"/>
    <lineage>
        <taxon>Bacteria</taxon>
        <taxon>Pseudomonadati</taxon>
        <taxon>Thermodesulfobacteriota</taxon>
        <taxon>Desulfovibrionia</taxon>
        <taxon>Desulfovibrionales</taxon>
        <taxon>Desulfovibrionaceae</taxon>
        <taxon>Nitratidesulfovibrio</taxon>
    </lineage>
</organism>
<name>A0ABY9R067_9BACT</name>
<sequence length="121" mass="12669">MPFRIPALFAADIDLTAGGAAVVSDIMDQSLLEGDIGVMSVQWTRGGTGACVLTVEGSNHKGADKTPDAAGVVWTTVHTITMTDTSGGQVLSRPPYRYVRMRLTPAAAAASTDVNVHPCWP</sequence>
<gene>
    <name evidence="1" type="ORF">KPS_002395</name>
</gene>
<keyword evidence="2" id="KW-1185">Reference proteome</keyword>
<dbReference type="Proteomes" id="UP001180616">
    <property type="component" value="Chromosome"/>
</dbReference>
<evidence type="ECO:0000313" key="1">
    <source>
        <dbReference type="EMBL" id="WMW64383.1"/>
    </source>
</evidence>
<protein>
    <submittedName>
        <fullName evidence="1">Uncharacterized protein</fullName>
    </submittedName>
</protein>
<accession>A0ABY9R067</accession>
<proteinExistence type="predicted"/>
<dbReference type="RefSeq" id="WP_309540476.1">
    <property type="nucleotide sequence ID" value="NZ_CP133659.1"/>
</dbReference>
<reference evidence="1" key="1">
    <citation type="submission" date="2023-09" db="EMBL/GenBank/DDBJ databases">
        <authorList>
            <consortium name="CW5 consortium"/>
            <person name="Lu C.-W."/>
        </authorList>
    </citation>
    <scope>NUCLEOTIDE SEQUENCE</scope>
    <source>
        <strain evidence="1">KPS</strain>
    </source>
</reference>
<evidence type="ECO:0000313" key="2">
    <source>
        <dbReference type="Proteomes" id="UP001180616"/>
    </source>
</evidence>
<dbReference type="EMBL" id="CP133659">
    <property type="protein sequence ID" value="WMW64383.1"/>
    <property type="molecule type" value="Genomic_DNA"/>
</dbReference>